<organism evidence="2 3">
    <name type="scientific">Eumeta variegata</name>
    <name type="common">Bagworm moth</name>
    <name type="synonym">Eumeta japonica</name>
    <dbReference type="NCBI Taxonomy" id="151549"/>
    <lineage>
        <taxon>Eukaryota</taxon>
        <taxon>Metazoa</taxon>
        <taxon>Ecdysozoa</taxon>
        <taxon>Arthropoda</taxon>
        <taxon>Hexapoda</taxon>
        <taxon>Insecta</taxon>
        <taxon>Pterygota</taxon>
        <taxon>Neoptera</taxon>
        <taxon>Endopterygota</taxon>
        <taxon>Lepidoptera</taxon>
        <taxon>Glossata</taxon>
        <taxon>Ditrysia</taxon>
        <taxon>Tineoidea</taxon>
        <taxon>Psychidae</taxon>
        <taxon>Oiketicinae</taxon>
        <taxon>Eumeta</taxon>
    </lineage>
</organism>
<sequence>MTFVFVYVAVKTISMIVWPPAAGRSGPRAARRGHTARATLGRIHEMTWTGFGFINDFRQIDFEPIRRVKGPFMWTRPVPGRGVARVRRPPVGAGGALTHHTPLTDAEVYVGWARSRIPHATAGGRPETGVFDSVFIEIINWTRARQGGERTRRSVVNSGRTVVLGAVGLGAPQVAAGAAGAAGGGARPARVAPALGGLSRPAQTTSAPTRLSPPNETTSGTAENH</sequence>
<gene>
    <name evidence="2" type="ORF">EVAR_44489_1</name>
</gene>
<dbReference type="EMBL" id="BGZK01000582">
    <property type="protein sequence ID" value="GBP51513.1"/>
    <property type="molecule type" value="Genomic_DNA"/>
</dbReference>
<name>A0A4C1WKG0_EUMVA</name>
<protein>
    <submittedName>
        <fullName evidence="2">Uncharacterized protein</fullName>
    </submittedName>
</protein>
<evidence type="ECO:0000313" key="2">
    <source>
        <dbReference type="EMBL" id="GBP51513.1"/>
    </source>
</evidence>
<feature type="compositionally biased region" description="Polar residues" evidence="1">
    <location>
        <begin position="201"/>
        <end position="225"/>
    </location>
</feature>
<feature type="region of interest" description="Disordered" evidence="1">
    <location>
        <begin position="178"/>
        <end position="225"/>
    </location>
</feature>
<keyword evidence="3" id="KW-1185">Reference proteome</keyword>
<evidence type="ECO:0000256" key="1">
    <source>
        <dbReference type="SAM" id="MobiDB-lite"/>
    </source>
</evidence>
<accession>A0A4C1WKG0</accession>
<dbReference type="Proteomes" id="UP000299102">
    <property type="component" value="Unassembled WGS sequence"/>
</dbReference>
<proteinExistence type="predicted"/>
<dbReference type="AlphaFoldDB" id="A0A4C1WKG0"/>
<evidence type="ECO:0000313" key="3">
    <source>
        <dbReference type="Proteomes" id="UP000299102"/>
    </source>
</evidence>
<comment type="caution">
    <text evidence="2">The sequence shown here is derived from an EMBL/GenBank/DDBJ whole genome shotgun (WGS) entry which is preliminary data.</text>
</comment>
<reference evidence="2 3" key="1">
    <citation type="journal article" date="2019" name="Commun. Biol.">
        <title>The bagworm genome reveals a unique fibroin gene that provides high tensile strength.</title>
        <authorList>
            <person name="Kono N."/>
            <person name="Nakamura H."/>
            <person name="Ohtoshi R."/>
            <person name="Tomita M."/>
            <person name="Numata K."/>
            <person name="Arakawa K."/>
        </authorList>
    </citation>
    <scope>NUCLEOTIDE SEQUENCE [LARGE SCALE GENOMIC DNA]</scope>
</reference>
<feature type="compositionally biased region" description="Low complexity" evidence="1">
    <location>
        <begin position="187"/>
        <end position="197"/>
    </location>
</feature>